<dbReference type="HOGENOM" id="CLU_043979_0_0_1"/>
<proteinExistence type="predicted"/>
<reference evidence="2" key="1">
    <citation type="submission" date="2014-01" db="EMBL/GenBank/DDBJ databases">
        <title>The genome of the white-rot fungus Pycnoporus cinnabarinus: a basidiomycete model with a versatile arsenal for lignocellulosic biomass breakdown.</title>
        <authorList>
            <person name="Levasseur A."/>
            <person name="Lomascolo A."/>
            <person name="Ruiz-Duenas F.J."/>
            <person name="Uzan E."/>
            <person name="Piumi F."/>
            <person name="Kues U."/>
            <person name="Ram A.F.J."/>
            <person name="Murat C."/>
            <person name="Haon M."/>
            <person name="Benoit I."/>
            <person name="Arfi Y."/>
            <person name="Chevret D."/>
            <person name="Drula E."/>
            <person name="Kwon M.J."/>
            <person name="Gouret P."/>
            <person name="Lesage-Meessen L."/>
            <person name="Lombard V."/>
            <person name="Mariette J."/>
            <person name="Noirot C."/>
            <person name="Park J."/>
            <person name="Patyshakuliyeva A."/>
            <person name="Wieneger R.A.B."/>
            <person name="Wosten H.A.B."/>
            <person name="Martin F."/>
            <person name="Coutinho P.M."/>
            <person name="de Vries R."/>
            <person name="Martinez A.T."/>
            <person name="Klopp C."/>
            <person name="Pontarotti P."/>
            <person name="Henrissat B."/>
            <person name="Record E."/>
        </authorList>
    </citation>
    <scope>NUCLEOTIDE SEQUENCE [LARGE SCALE GENOMIC DNA]</scope>
    <source>
        <strain evidence="2">BRFM137</strain>
    </source>
</reference>
<sequence length="380" mass="42933">MPLLHDFEGNYFGNYVPKDFEDFDNYECDNDSDEEADDQPNHSKPSKVHADDSDEESDAEDAANFKDEAAWEPPPSSPPLAAASPVAAHLDKVPPLYEGGEEAIARAHQERAHDHLHSRTYVVRFPSTVVGAPLSDVHMRSEYGNFESLSDPDHSNPYAPFVSKIDWEFACWAKMRGPGLTAVSELLAIKEIPQLLGLSYNTASKLNAIIDNKLSSGRPHFTRREIIVAGEAFEVFYHNVITCVRALFRDPEFAGILIFAPERHYADADHTIHVYFDMHTGKWWWAQQDMEERDPGATIIPIIISLDKTQLTLFDSKTAYPVYMTIVNLLKDICRKPLWQGQILLAYLLTSNLAHITNKAARRRALANLYHTSMHCILKV</sequence>
<dbReference type="InterPro" id="IPR041078">
    <property type="entry name" value="Plavaka"/>
</dbReference>
<feature type="region of interest" description="Disordered" evidence="1">
    <location>
        <begin position="22"/>
        <end position="84"/>
    </location>
</feature>
<dbReference type="Pfam" id="PF18759">
    <property type="entry name" value="Plavaka"/>
    <property type="match status" value="1"/>
</dbReference>
<dbReference type="STRING" id="5643.A0A060ST08"/>
<keyword evidence="3" id="KW-1185">Reference proteome</keyword>
<evidence type="ECO:0000256" key="1">
    <source>
        <dbReference type="SAM" id="MobiDB-lite"/>
    </source>
</evidence>
<dbReference type="AlphaFoldDB" id="A0A060ST08"/>
<feature type="compositionally biased region" description="Acidic residues" evidence="1">
    <location>
        <begin position="22"/>
        <end position="38"/>
    </location>
</feature>
<name>A0A060ST08_PYCCI</name>
<dbReference type="EMBL" id="CCBP010000258">
    <property type="protein sequence ID" value="CDO75314.1"/>
    <property type="molecule type" value="Genomic_DNA"/>
</dbReference>
<dbReference type="OrthoDB" id="2803802at2759"/>
<evidence type="ECO:0000313" key="2">
    <source>
        <dbReference type="EMBL" id="CDO75314.1"/>
    </source>
</evidence>
<accession>A0A060ST08</accession>
<evidence type="ECO:0000313" key="3">
    <source>
        <dbReference type="Proteomes" id="UP000029665"/>
    </source>
</evidence>
<feature type="compositionally biased region" description="Acidic residues" evidence="1">
    <location>
        <begin position="52"/>
        <end position="61"/>
    </location>
</feature>
<protein>
    <submittedName>
        <fullName evidence="2">Uncharacterized protein</fullName>
    </submittedName>
</protein>
<dbReference type="OMA" id="WANIHDI"/>
<dbReference type="Proteomes" id="UP000029665">
    <property type="component" value="Unassembled WGS sequence"/>
</dbReference>
<gene>
    <name evidence="2" type="ORF">BN946_scf184715.g3</name>
</gene>
<organism evidence="2 3">
    <name type="scientific">Pycnoporus cinnabarinus</name>
    <name type="common">Cinnabar-red polypore</name>
    <name type="synonym">Trametes cinnabarina</name>
    <dbReference type="NCBI Taxonomy" id="5643"/>
    <lineage>
        <taxon>Eukaryota</taxon>
        <taxon>Fungi</taxon>
        <taxon>Dikarya</taxon>
        <taxon>Basidiomycota</taxon>
        <taxon>Agaricomycotina</taxon>
        <taxon>Agaricomycetes</taxon>
        <taxon>Polyporales</taxon>
        <taxon>Polyporaceae</taxon>
        <taxon>Trametes</taxon>
    </lineage>
</organism>
<comment type="caution">
    <text evidence="2">The sequence shown here is derived from an EMBL/GenBank/DDBJ whole genome shotgun (WGS) entry which is preliminary data.</text>
</comment>